<dbReference type="AlphaFoldDB" id="A0A3A5M9I1"/>
<keyword evidence="2 5" id="KW-0812">Transmembrane</keyword>
<evidence type="ECO:0000256" key="3">
    <source>
        <dbReference type="ARBA" id="ARBA00022989"/>
    </source>
</evidence>
<feature type="transmembrane region" description="Helical" evidence="5">
    <location>
        <begin position="248"/>
        <end position="274"/>
    </location>
</feature>
<dbReference type="NCBIfam" id="NF037982">
    <property type="entry name" value="Nramp_1"/>
    <property type="match status" value="2"/>
</dbReference>
<feature type="transmembrane region" description="Helical" evidence="5">
    <location>
        <begin position="347"/>
        <end position="365"/>
    </location>
</feature>
<dbReference type="Pfam" id="PF01566">
    <property type="entry name" value="Nramp"/>
    <property type="match status" value="1"/>
</dbReference>
<dbReference type="GO" id="GO:0015086">
    <property type="term" value="F:cadmium ion transmembrane transporter activity"/>
    <property type="evidence" value="ECO:0007669"/>
    <property type="project" value="TreeGrafter"/>
</dbReference>
<evidence type="ECO:0000256" key="1">
    <source>
        <dbReference type="ARBA" id="ARBA00004141"/>
    </source>
</evidence>
<feature type="transmembrane region" description="Helical" evidence="5">
    <location>
        <begin position="165"/>
        <end position="184"/>
    </location>
</feature>
<gene>
    <name evidence="6" type="ORF">D6T64_21800</name>
</gene>
<evidence type="ECO:0000256" key="5">
    <source>
        <dbReference type="SAM" id="Phobius"/>
    </source>
</evidence>
<dbReference type="EMBL" id="QZVS01000097">
    <property type="protein sequence ID" value="RJT84780.1"/>
    <property type="molecule type" value="Genomic_DNA"/>
</dbReference>
<dbReference type="OrthoDB" id="9787548at2"/>
<feature type="transmembrane region" description="Helical" evidence="5">
    <location>
        <begin position="204"/>
        <end position="227"/>
    </location>
</feature>
<proteinExistence type="predicted"/>
<feature type="transmembrane region" description="Helical" evidence="5">
    <location>
        <begin position="371"/>
        <end position="394"/>
    </location>
</feature>
<dbReference type="GO" id="GO:0005384">
    <property type="term" value="F:manganese ion transmembrane transporter activity"/>
    <property type="evidence" value="ECO:0007669"/>
    <property type="project" value="TreeGrafter"/>
</dbReference>
<feature type="transmembrane region" description="Helical" evidence="5">
    <location>
        <begin position="139"/>
        <end position="158"/>
    </location>
</feature>
<keyword evidence="3 5" id="KW-1133">Transmembrane helix</keyword>
<name>A0A3A5M9I1_9MICO</name>
<dbReference type="PANTHER" id="PTHR11706:SF3">
    <property type="entry name" value="METAL ION TRANSPORT PROTEIN"/>
    <property type="match status" value="1"/>
</dbReference>
<dbReference type="GO" id="GO:0034755">
    <property type="term" value="P:iron ion transmembrane transport"/>
    <property type="evidence" value="ECO:0007669"/>
    <property type="project" value="TreeGrafter"/>
</dbReference>
<dbReference type="PANTHER" id="PTHR11706">
    <property type="entry name" value="SOLUTE CARRIER PROTEIN FAMILY 11 MEMBER"/>
    <property type="match status" value="1"/>
</dbReference>
<dbReference type="GO" id="GO:0005886">
    <property type="term" value="C:plasma membrane"/>
    <property type="evidence" value="ECO:0007669"/>
    <property type="project" value="TreeGrafter"/>
</dbReference>
<keyword evidence="7" id="KW-1185">Reference proteome</keyword>
<feature type="transmembrane region" description="Helical" evidence="5">
    <location>
        <begin position="406"/>
        <end position="428"/>
    </location>
</feature>
<evidence type="ECO:0000313" key="7">
    <source>
        <dbReference type="Proteomes" id="UP000272015"/>
    </source>
</evidence>
<dbReference type="RefSeq" id="WP_119976774.1">
    <property type="nucleotide sequence ID" value="NZ_JBHSQA010000002.1"/>
</dbReference>
<feature type="transmembrane region" description="Helical" evidence="5">
    <location>
        <begin position="63"/>
        <end position="86"/>
    </location>
</feature>
<comment type="subcellular location">
    <subcellularLocation>
        <location evidence="1">Membrane</location>
        <topology evidence="1">Multi-pass membrane protein</topology>
    </subcellularLocation>
</comment>
<sequence length="436" mass="46613">MTKDLSDGLVPPTVGTGTGALADDGPAPKYRIIGPGLVVAATGVGAADMVATLVAGSRFGYGLLWAVILGVILKIVLVEGAGRYTLATGKTIFEGWRSLGKWTTWYFGPYIMLWGFVYGATAMSSAALPLAALFPALPLPVWAVLMGLAGLVMVWFGRYDVFEKITAGLVALMFVTVVGLAVIARPDFGAMAAGLIPLIPEGGVLYTLALAGGVGGTITLAAYGYWLREKGWSTPRWMRVMRIDNRMAYVMTGIFVIAMLIVGAEVVSAAGVTLSAGDRGLLDLSTVLNEKYGVVVGTGFLVGFWAASFSSIIGVWNGVSLMFADFWGNMRGKPSGHPDTRVGGKYFKFYLLWLTFPPMILLLLGQPIGLILAYGILGSLFMPFLAITLLGLLNRSHIPREWRNRWWTNTALGICAFLFIALGVHQLVTAVAPLFQ</sequence>
<feature type="transmembrane region" description="Helical" evidence="5">
    <location>
        <begin position="294"/>
        <end position="327"/>
    </location>
</feature>
<comment type="caution">
    <text evidence="6">The sequence shown here is derived from an EMBL/GenBank/DDBJ whole genome shotgun (WGS) entry which is preliminary data.</text>
</comment>
<dbReference type="Proteomes" id="UP000272015">
    <property type="component" value="Unassembled WGS sequence"/>
</dbReference>
<dbReference type="InterPro" id="IPR001046">
    <property type="entry name" value="NRAMP_fam"/>
</dbReference>
<protein>
    <submittedName>
        <fullName evidence="6">Divalent metal cation transporter</fullName>
    </submittedName>
</protein>
<reference evidence="6 7" key="1">
    <citation type="submission" date="2018-09" db="EMBL/GenBank/DDBJ databases">
        <title>Novel species of Cryobacterium.</title>
        <authorList>
            <person name="Liu Q."/>
            <person name="Xin Y.-H."/>
        </authorList>
    </citation>
    <scope>NUCLEOTIDE SEQUENCE [LARGE SCALE GENOMIC DNA]</scope>
    <source>
        <strain evidence="6 7">Hh39</strain>
    </source>
</reference>
<organism evidence="6 7">
    <name type="scientific">Cryobacterium melibiosiphilum</name>
    <dbReference type="NCBI Taxonomy" id="995039"/>
    <lineage>
        <taxon>Bacteria</taxon>
        <taxon>Bacillati</taxon>
        <taxon>Actinomycetota</taxon>
        <taxon>Actinomycetes</taxon>
        <taxon>Micrococcales</taxon>
        <taxon>Microbacteriaceae</taxon>
        <taxon>Cryobacterium</taxon>
    </lineage>
</organism>
<feature type="transmembrane region" description="Helical" evidence="5">
    <location>
        <begin position="37"/>
        <end position="57"/>
    </location>
</feature>
<feature type="transmembrane region" description="Helical" evidence="5">
    <location>
        <begin position="107"/>
        <end position="133"/>
    </location>
</feature>
<accession>A0A3A5M9I1</accession>
<evidence type="ECO:0000256" key="4">
    <source>
        <dbReference type="ARBA" id="ARBA00023136"/>
    </source>
</evidence>
<evidence type="ECO:0000256" key="2">
    <source>
        <dbReference type="ARBA" id="ARBA00022692"/>
    </source>
</evidence>
<keyword evidence="4 5" id="KW-0472">Membrane</keyword>
<evidence type="ECO:0000313" key="6">
    <source>
        <dbReference type="EMBL" id="RJT84780.1"/>
    </source>
</evidence>